<dbReference type="InterPro" id="IPR052346">
    <property type="entry name" value="O-mannosyl-transferase_TMTC"/>
</dbReference>
<dbReference type="PANTHER" id="PTHR44227:SF3">
    <property type="entry name" value="PROTEIN O-MANNOSYL-TRANSFERASE TMTC4"/>
    <property type="match status" value="1"/>
</dbReference>
<feature type="transmembrane region" description="Helical" evidence="4">
    <location>
        <begin position="280"/>
        <end position="301"/>
    </location>
</feature>
<feature type="transmembrane region" description="Helical" evidence="4">
    <location>
        <begin position="308"/>
        <end position="328"/>
    </location>
</feature>
<feature type="repeat" description="TPR" evidence="3">
    <location>
        <begin position="408"/>
        <end position="441"/>
    </location>
</feature>
<protein>
    <submittedName>
        <fullName evidence="5">Lipoprotein NlpI</fullName>
    </submittedName>
    <submittedName>
        <fullName evidence="7">Tetratricopeptide repeat protein</fullName>
    </submittedName>
</protein>
<dbReference type="SMART" id="SM00028">
    <property type="entry name" value="TPR"/>
    <property type="match status" value="3"/>
</dbReference>
<organism evidence="5 8">
    <name type="scientific">Iodobacter fluviatilis</name>
    <dbReference type="NCBI Taxonomy" id="537"/>
    <lineage>
        <taxon>Bacteria</taxon>
        <taxon>Pseudomonadati</taxon>
        <taxon>Pseudomonadota</taxon>
        <taxon>Betaproteobacteria</taxon>
        <taxon>Neisseriales</taxon>
        <taxon>Chitinibacteraceae</taxon>
        <taxon>Iodobacter</taxon>
    </lineage>
</organism>
<evidence type="ECO:0000313" key="6">
    <source>
        <dbReference type="EMBL" id="STR45755.1"/>
    </source>
</evidence>
<evidence type="ECO:0000256" key="3">
    <source>
        <dbReference type="PROSITE-ProRule" id="PRU00339"/>
    </source>
</evidence>
<name>A0A377STZ4_9NEIS</name>
<dbReference type="InterPro" id="IPR019734">
    <property type="entry name" value="TPR_rpt"/>
</dbReference>
<evidence type="ECO:0000313" key="7">
    <source>
        <dbReference type="EMBL" id="TCU81642.1"/>
    </source>
</evidence>
<proteinExistence type="predicted"/>
<sequence length="513" mass="59721">MFFNNPIMFDDNYFFNGVVHDQFLNKYFDFSLRWLPYATFEWTRVAFGNDVIWLHLGNSIIHACNGVLLYILLKYLFKEVIKSEVKGLSLENTAFFASLIFSLHPAAAYSVAYLSQRSMLMATFFALAMLLLFIKSIIFENKLFLYVSALLYGLSVLCKENAIMLPSIAFMSAILVRKDVKNILKFSWPYFLMCTFIAAYVFYAKKNEIDLYGSAYELGAPAMFSRLALIDPDFNVKLAYPLSVFTQAGLFFKYLMIWFLPSSRWMSIDIYEVFATKFILFPQLPAAIFYVLFPFPFMYLLKKRGLPGLLGFSFLCPWIMFFTEFSTIRIQESFVIYRSYIWLVFVSCALPFFLQKLNAKKSIILLSAIAVLMLPLTLQRLVSFSHPLLLWDDAARLLDGKENRPGVERVYHNRGLAFFKERQYISALNDFNKALEIWPQYSFVYNDRGAVYLEMQDYQKALEDFNRSILLKPDYFRPYLGRARVFELQAKPELARDDYIKACTLGLTAACTR</sequence>
<gene>
    <name evidence="7" type="ORF">EV682_12043</name>
    <name evidence="5" type="ORF">NCTC11159_03302</name>
    <name evidence="6" type="ORF">NCTC11159_04340</name>
</gene>
<dbReference type="InterPro" id="IPR011990">
    <property type="entry name" value="TPR-like_helical_dom_sf"/>
</dbReference>
<feature type="transmembrane region" description="Helical" evidence="4">
    <location>
        <begin position="94"/>
        <end position="113"/>
    </location>
</feature>
<dbReference type="EMBL" id="SMBT01000020">
    <property type="protein sequence ID" value="TCU81642.1"/>
    <property type="molecule type" value="Genomic_DNA"/>
</dbReference>
<dbReference type="PROSITE" id="PS50293">
    <property type="entry name" value="TPR_REGION"/>
    <property type="match status" value="1"/>
</dbReference>
<dbReference type="PANTHER" id="PTHR44227">
    <property type="match status" value="1"/>
</dbReference>
<dbReference type="AlphaFoldDB" id="A0A377STZ4"/>
<feature type="transmembrane region" description="Helical" evidence="4">
    <location>
        <begin position="334"/>
        <end position="354"/>
    </location>
</feature>
<evidence type="ECO:0000313" key="8">
    <source>
        <dbReference type="Proteomes" id="UP000255108"/>
    </source>
</evidence>
<keyword evidence="4" id="KW-0812">Transmembrane</keyword>
<evidence type="ECO:0000313" key="9">
    <source>
        <dbReference type="Proteomes" id="UP000295794"/>
    </source>
</evidence>
<evidence type="ECO:0000313" key="5">
    <source>
        <dbReference type="EMBL" id="STR44758.1"/>
    </source>
</evidence>
<keyword evidence="1" id="KW-0677">Repeat</keyword>
<dbReference type="EMBL" id="UGHR01000005">
    <property type="protein sequence ID" value="STR45755.1"/>
    <property type="molecule type" value="Genomic_DNA"/>
</dbReference>
<evidence type="ECO:0000256" key="1">
    <source>
        <dbReference type="ARBA" id="ARBA00022737"/>
    </source>
</evidence>
<dbReference type="SUPFAM" id="SSF48452">
    <property type="entry name" value="TPR-like"/>
    <property type="match status" value="1"/>
</dbReference>
<keyword evidence="5" id="KW-0449">Lipoprotein</keyword>
<evidence type="ECO:0000256" key="4">
    <source>
        <dbReference type="SAM" id="Phobius"/>
    </source>
</evidence>
<reference evidence="7 9" key="2">
    <citation type="submission" date="2019-03" db="EMBL/GenBank/DDBJ databases">
        <title>Genomic Encyclopedia of Type Strains, Phase IV (KMG-IV): sequencing the most valuable type-strain genomes for metagenomic binning, comparative biology and taxonomic classification.</title>
        <authorList>
            <person name="Goeker M."/>
        </authorList>
    </citation>
    <scope>NUCLEOTIDE SEQUENCE [LARGE SCALE GENOMIC DNA]</scope>
    <source>
        <strain evidence="7 9">DSM 3764</strain>
    </source>
</reference>
<dbReference type="PROSITE" id="PS50005">
    <property type="entry name" value="TPR"/>
    <property type="match status" value="2"/>
</dbReference>
<dbReference type="EMBL" id="UGHR01000003">
    <property type="protein sequence ID" value="STR44758.1"/>
    <property type="molecule type" value="Genomic_DNA"/>
</dbReference>
<accession>A0A377STZ4</accession>
<keyword evidence="4" id="KW-1133">Transmembrane helix</keyword>
<feature type="transmembrane region" description="Helical" evidence="4">
    <location>
        <begin position="238"/>
        <end position="260"/>
    </location>
</feature>
<dbReference type="Proteomes" id="UP000295794">
    <property type="component" value="Unassembled WGS sequence"/>
</dbReference>
<feature type="transmembrane region" description="Helical" evidence="4">
    <location>
        <begin position="187"/>
        <end position="204"/>
    </location>
</feature>
<dbReference type="Proteomes" id="UP000255108">
    <property type="component" value="Unassembled WGS sequence"/>
</dbReference>
<feature type="transmembrane region" description="Helical" evidence="4">
    <location>
        <begin position="150"/>
        <end position="175"/>
    </location>
</feature>
<evidence type="ECO:0000256" key="2">
    <source>
        <dbReference type="ARBA" id="ARBA00022803"/>
    </source>
</evidence>
<feature type="transmembrane region" description="Helical" evidence="4">
    <location>
        <begin position="363"/>
        <end position="382"/>
    </location>
</feature>
<dbReference type="Gene3D" id="1.25.40.10">
    <property type="entry name" value="Tetratricopeptide repeat domain"/>
    <property type="match status" value="1"/>
</dbReference>
<feature type="transmembrane region" description="Helical" evidence="4">
    <location>
        <begin position="119"/>
        <end position="138"/>
    </location>
</feature>
<dbReference type="Pfam" id="PF13424">
    <property type="entry name" value="TPR_12"/>
    <property type="match status" value="1"/>
</dbReference>
<keyword evidence="4" id="KW-0472">Membrane</keyword>
<keyword evidence="2 3" id="KW-0802">TPR repeat</keyword>
<keyword evidence="9" id="KW-1185">Reference proteome</keyword>
<feature type="transmembrane region" description="Helical" evidence="4">
    <location>
        <begin position="52"/>
        <end position="73"/>
    </location>
</feature>
<feature type="repeat" description="TPR" evidence="3">
    <location>
        <begin position="442"/>
        <end position="475"/>
    </location>
</feature>
<reference evidence="5 8" key="1">
    <citation type="submission" date="2018-06" db="EMBL/GenBank/DDBJ databases">
        <authorList>
            <consortium name="Pathogen Informatics"/>
            <person name="Doyle S."/>
        </authorList>
    </citation>
    <scope>NUCLEOTIDE SEQUENCE [LARGE SCALE GENOMIC DNA]</scope>
    <source>
        <strain evidence="5 8">NCTC11159</strain>
    </source>
</reference>